<dbReference type="SUPFAM" id="SSF53335">
    <property type="entry name" value="S-adenosyl-L-methionine-dependent methyltransferases"/>
    <property type="match status" value="1"/>
</dbReference>
<dbReference type="AlphaFoldDB" id="A0A550CYY7"/>
<proteinExistence type="inferred from homology"/>
<dbReference type="Proteomes" id="UP000320762">
    <property type="component" value="Unassembled WGS sequence"/>
</dbReference>
<organism evidence="2 3">
    <name type="scientific">Schizophyllum amplum</name>
    <dbReference type="NCBI Taxonomy" id="97359"/>
    <lineage>
        <taxon>Eukaryota</taxon>
        <taxon>Fungi</taxon>
        <taxon>Dikarya</taxon>
        <taxon>Basidiomycota</taxon>
        <taxon>Agaricomycotina</taxon>
        <taxon>Agaricomycetes</taxon>
        <taxon>Agaricomycetidae</taxon>
        <taxon>Agaricales</taxon>
        <taxon>Schizophyllaceae</taxon>
        <taxon>Schizophyllum</taxon>
    </lineage>
</organism>
<dbReference type="InterPro" id="IPR029063">
    <property type="entry name" value="SAM-dependent_MTases_sf"/>
</dbReference>
<protein>
    <submittedName>
        <fullName evidence="2">S-adenosyl-L-methionine-dependent methyltransferase</fullName>
    </submittedName>
</protein>
<reference evidence="2 3" key="1">
    <citation type="journal article" date="2019" name="New Phytol.">
        <title>Comparative genomics reveals unique wood-decay strategies and fruiting body development in the Schizophyllaceae.</title>
        <authorList>
            <person name="Almasi E."/>
            <person name="Sahu N."/>
            <person name="Krizsan K."/>
            <person name="Balint B."/>
            <person name="Kovacs G.M."/>
            <person name="Kiss B."/>
            <person name="Cseklye J."/>
            <person name="Drula E."/>
            <person name="Henrissat B."/>
            <person name="Nagy I."/>
            <person name="Chovatia M."/>
            <person name="Adam C."/>
            <person name="LaButti K."/>
            <person name="Lipzen A."/>
            <person name="Riley R."/>
            <person name="Grigoriev I.V."/>
            <person name="Nagy L.G."/>
        </authorList>
    </citation>
    <scope>NUCLEOTIDE SEQUENCE [LARGE SCALE GENOMIC DNA]</scope>
    <source>
        <strain evidence="2 3">NL-1724</strain>
    </source>
</reference>
<dbReference type="EMBL" id="VDMD01000001">
    <property type="protein sequence ID" value="TRM69997.1"/>
    <property type="molecule type" value="Genomic_DNA"/>
</dbReference>
<comment type="caution">
    <text evidence="2">The sequence shown here is derived from an EMBL/GenBank/DDBJ whole genome shotgun (WGS) entry which is preliminary data.</text>
</comment>
<keyword evidence="3" id="KW-1185">Reference proteome</keyword>
<keyword evidence="2" id="KW-0808">Transferase</keyword>
<dbReference type="STRING" id="97359.A0A550CYY7"/>
<dbReference type="PANTHER" id="PTHR43832">
    <property type="match status" value="1"/>
</dbReference>
<dbReference type="Gene3D" id="3.40.50.150">
    <property type="entry name" value="Vaccinia Virus protein VP39"/>
    <property type="match status" value="1"/>
</dbReference>
<evidence type="ECO:0000256" key="1">
    <source>
        <dbReference type="ARBA" id="ARBA00010815"/>
    </source>
</evidence>
<dbReference type="PANTHER" id="PTHR43832:SF1">
    <property type="entry name" value="S-ADENOSYL-L-METHIONINE-DEPENDENT METHYLTRANSFERASES SUPERFAMILY PROTEIN"/>
    <property type="match status" value="1"/>
</dbReference>
<dbReference type="CDD" id="cd02440">
    <property type="entry name" value="AdoMet_MTases"/>
    <property type="match status" value="1"/>
</dbReference>
<gene>
    <name evidence="2" type="ORF">BD626DRAFT_625261</name>
</gene>
<dbReference type="OrthoDB" id="506498at2759"/>
<dbReference type="FunFam" id="3.40.50.150:FF:000554">
    <property type="entry name" value="Cation-transporting ATPase"/>
    <property type="match status" value="1"/>
</dbReference>
<keyword evidence="2" id="KW-0489">Methyltransferase</keyword>
<dbReference type="Pfam" id="PF02353">
    <property type="entry name" value="CMAS"/>
    <property type="match status" value="1"/>
</dbReference>
<name>A0A550CYY7_9AGAR</name>
<accession>A0A550CYY7</accession>
<evidence type="ECO:0000313" key="2">
    <source>
        <dbReference type="EMBL" id="TRM69997.1"/>
    </source>
</evidence>
<dbReference type="GO" id="GO:0008168">
    <property type="term" value="F:methyltransferase activity"/>
    <property type="evidence" value="ECO:0007669"/>
    <property type="project" value="UniProtKB-KW"/>
</dbReference>
<evidence type="ECO:0000313" key="3">
    <source>
        <dbReference type="Proteomes" id="UP000320762"/>
    </source>
</evidence>
<comment type="similarity">
    <text evidence="1">Belongs to the CFA/CMAS family.</text>
</comment>
<dbReference type="GO" id="GO:0032259">
    <property type="term" value="P:methylation"/>
    <property type="evidence" value="ECO:0007669"/>
    <property type="project" value="UniProtKB-KW"/>
</dbReference>
<sequence length="386" mass="43743">MAILDFLENKAYDLLDRGLVPDAIVRAAIRTLCRQRLREIGDGGGSWLDVVLGGKSTFAEKHAAKTAWIEGVKQRTTIADHTDKANEQHYEVPTEFILSTLGPAGKYSSCWYPTGKETLEEAEILILNSYCEKAQLRDGQEVLDLGCGWGSLSLFIAARYPHSKVVGLSNSTTQKVFIDETAKGRGLDNVEIITADVNTFDFAGQRHFDRILSIEMFEHMKNYEVLLAKVSSWMRPCNNADNTDDMSSVPGMYPSLLFIHIFCHRDTPYHFEEGDGWMAKHFFSGGTMPSQDLLLYFQTHITLERSWYLPGTHYAHTLEDWLRLQDSKKKEGLAILRAAAVAQGQDPIEGDKTFHRFRVFYMACAELFAMDNGQRWGVGSYLFRRK</sequence>